<protein>
    <submittedName>
        <fullName evidence="1">Uncharacterized protein</fullName>
    </submittedName>
</protein>
<name>A0ACB9AUM7_9ASTR</name>
<reference evidence="1 2" key="2">
    <citation type="journal article" date="2022" name="Mol. Ecol. Resour.">
        <title>The genomes of chicory, endive, great burdock and yacon provide insights into Asteraceae paleo-polyploidization history and plant inulin production.</title>
        <authorList>
            <person name="Fan W."/>
            <person name="Wang S."/>
            <person name="Wang H."/>
            <person name="Wang A."/>
            <person name="Jiang F."/>
            <person name="Liu H."/>
            <person name="Zhao H."/>
            <person name="Xu D."/>
            <person name="Zhang Y."/>
        </authorList>
    </citation>
    <scope>NUCLEOTIDE SEQUENCE [LARGE SCALE GENOMIC DNA]</scope>
    <source>
        <strain evidence="2">cv. Yunnan</strain>
        <tissue evidence="1">Leaves</tissue>
    </source>
</reference>
<evidence type="ECO:0000313" key="2">
    <source>
        <dbReference type="Proteomes" id="UP001056120"/>
    </source>
</evidence>
<evidence type="ECO:0000313" key="1">
    <source>
        <dbReference type="EMBL" id="KAI3713794.1"/>
    </source>
</evidence>
<dbReference type="EMBL" id="CM042041">
    <property type="protein sequence ID" value="KAI3713794.1"/>
    <property type="molecule type" value="Genomic_DNA"/>
</dbReference>
<comment type="caution">
    <text evidence="1">The sequence shown here is derived from an EMBL/GenBank/DDBJ whole genome shotgun (WGS) entry which is preliminary data.</text>
</comment>
<sequence>MAITEHKDIEKGDNKGLEDLVEPLIDEDGSKDCKETDHNGSISMVLLSTAVAVCRSLEFGSCVGYSAPVQSDISIDLNLSVAEFSLFGSIVTIGAITSGRIADTIGRKGAMALSAVFCIAGWLAIFSSMGSLLLDSGRFFTGYGIGIFSFVVPIYIAEIAPKNLRLTTLNQLMSVTGSSISFLLGTVVSWRTLALTGLVPCILLLVGLLFIPESPRWLAKVGREAEFERSLRKLRGAKADIFAEADEIHETILTLQSLPRARLLDLFNAKYIKPVMIAVGLMVCQQSGGINGIGFYASETFQTAGLSSGKAGTIAYALIQIPVTMIGVVLMDKSGRRALLMVSSSGTFLGCFLAGTLFFFKGQAIFLEWVPLLAVSGVLVFIALFSIRMGAVPWLIMSEIFPLHIKGAAGSLAVLVNWFGAWTVSYSFNFLINWSPAGTFSSPSLWFSG</sequence>
<gene>
    <name evidence="1" type="ORF">L1987_72380</name>
</gene>
<keyword evidence="2" id="KW-1185">Reference proteome</keyword>
<organism evidence="1 2">
    <name type="scientific">Smallanthus sonchifolius</name>
    <dbReference type="NCBI Taxonomy" id="185202"/>
    <lineage>
        <taxon>Eukaryota</taxon>
        <taxon>Viridiplantae</taxon>
        <taxon>Streptophyta</taxon>
        <taxon>Embryophyta</taxon>
        <taxon>Tracheophyta</taxon>
        <taxon>Spermatophyta</taxon>
        <taxon>Magnoliopsida</taxon>
        <taxon>eudicotyledons</taxon>
        <taxon>Gunneridae</taxon>
        <taxon>Pentapetalae</taxon>
        <taxon>asterids</taxon>
        <taxon>campanulids</taxon>
        <taxon>Asterales</taxon>
        <taxon>Asteraceae</taxon>
        <taxon>Asteroideae</taxon>
        <taxon>Heliantheae alliance</taxon>
        <taxon>Millerieae</taxon>
        <taxon>Smallanthus</taxon>
    </lineage>
</organism>
<proteinExistence type="predicted"/>
<reference evidence="2" key="1">
    <citation type="journal article" date="2022" name="Mol. Ecol. Resour.">
        <title>The genomes of chicory, endive, great burdock and yacon provide insights into Asteraceae palaeo-polyploidization history and plant inulin production.</title>
        <authorList>
            <person name="Fan W."/>
            <person name="Wang S."/>
            <person name="Wang H."/>
            <person name="Wang A."/>
            <person name="Jiang F."/>
            <person name="Liu H."/>
            <person name="Zhao H."/>
            <person name="Xu D."/>
            <person name="Zhang Y."/>
        </authorList>
    </citation>
    <scope>NUCLEOTIDE SEQUENCE [LARGE SCALE GENOMIC DNA]</scope>
    <source>
        <strain evidence="2">cv. Yunnan</strain>
    </source>
</reference>
<dbReference type="Proteomes" id="UP001056120">
    <property type="component" value="Linkage Group LG24"/>
</dbReference>
<accession>A0ACB9AUM7</accession>